<dbReference type="AlphaFoldDB" id="A0A7Y0SPS6"/>
<accession>A0A7Y0SPS6</accession>
<gene>
    <name evidence="2" type="ORF">HKB16_31645</name>
</gene>
<comment type="caution">
    <text evidence="2">The sequence shown here is derived from an EMBL/GenBank/DDBJ whole genome shotgun (WGS) entry which is preliminary data.</text>
</comment>
<dbReference type="EMBL" id="JABCLB010002637">
    <property type="protein sequence ID" value="NMU87406.1"/>
    <property type="molecule type" value="Genomic_DNA"/>
</dbReference>
<feature type="non-terminal residue" evidence="2">
    <location>
        <position position="1"/>
    </location>
</feature>
<feature type="compositionally biased region" description="Polar residues" evidence="1">
    <location>
        <begin position="1"/>
        <end position="11"/>
    </location>
</feature>
<name>A0A7Y0SPS6_VIBPH</name>
<organism evidence="2 3">
    <name type="scientific">Vibrio parahaemolyticus</name>
    <dbReference type="NCBI Taxonomy" id="670"/>
    <lineage>
        <taxon>Bacteria</taxon>
        <taxon>Pseudomonadati</taxon>
        <taxon>Pseudomonadota</taxon>
        <taxon>Gammaproteobacteria</taxon>
        <taxon>Vibrionales</taxon>
        <taxon>Vibrionaceae</taxon>
        <taxon>Vibrio</taxon>
    </lineage>
</organism>
<feature type="region of interest" description="Disordered" evidence="1">
    <location>
        <begin position="1"/>
        <end position="36"/>
    </location>
</feature>
<evidence type="ECO:0000313" key="2">
    <source>
        <dbReference type="EMBL" id="NMU87406.1"/>
    </source>
</evidence>
<evidence type="ECO:0000313" key="3">
    <source>
        <dbReference type="Proteomes" id="UP000518904"/>
    </source>
</evidence>
<protein>
    <submittedName>
        <fullName evidence="2">Uncharacterized protein</fullName>
    </submittedName>
</protein>
<reference evidence="2 3" key="1">
    <citation type="submission" date="2020-04" db="EMBL/GenBank/DDBJ databases">
        <title>Whole-genome sequencing of Vibrio spp. from China reveals different genetic environments of blaCTX-M-14 among diverse lineages.</title>
        <authorList>
            <person name="Zheng Z."/>
            <person name="Ye L."/>
            <person name="Chen S."/>
        </authorList>
    </citation>
    <scope>NUCLEOTIDE SEQUENCE [LARGE SCALE GENOMIC DNA]</scope>
    <source>
        <strain evidence="2 3">Vb0551</strain>
    </source>
</reference>
<sequence length="112" mass="11815">SNIGDPNNALSTDDELQSKAPYGPHGQAKSLELPSNTVLKTSDSSIDKTSVKANAEINATKTVQSTFRWPSTIANEADGPLPESQWPQMGMLKAVGYTVGVSGLAVSSRLKL</sequence>
<feature type="non-terminal residue" evidence="2">
    <location>
        <position position="112"/>
    </location>
</feature>
<dbReference type="Proteomes" id="UP000518904">
    <property type="component" value="Unassembled WGS sequence"/>
</dbReference>
<evidence type="ECO:0000256" key="1">
    <source>
        <dbReference type="SAM" id="MobiDB-lite"/>
    </source>
</evidence>
<proteinExistence type="predicted"/>